<dbReference type="AlphaFoldDB" id="A0A438DZD1"/>
<dbReference type="PRINTS" id="PR00382">
    <property type="entry name" value="LIPIDTRNSFER"/>
</dbReference>
<comment type="function">
    <text evidence="2">Plant non-specific lipid-transfer proteins transfer phospholipids as well as galactolipids across membranes. May play a role in wax or cutin deposition in the cell walls of expanding epidermal cells and certain secretory tissues.</text>
</comment>
<protein>
    <recommendedName>
        <fullName evidence="2">Non-specific lipid-transfer protein</fullName>
    </recommendedName>
</protein>
<dbReference type="GO" id="GO:0006869">
    <property type="term" value="P:lipid transport"/>
    <property type="evidence" value="ECO:0007669"/>
    <property type="project" value="InterPro"/>
</dbReference>
<sequence>MKSSATYPPNIGKLKLPITQGPYRHLYKPHQLQPHFHQVNCLQLQELLHLVDTLHVWGNATGKEPKPSPACCSGLQQLAGTVKTVDDKKNICRCLKNGVKAFAGVQDKFLSQIPANPLNCNGIDAEIGGTSAHLGMILPIPVSSIPTDHKEMVKCRKQLFNHFQKYLTSQYNQLSFTRKCSHLTGTPSSLWSSLLSFLLFLASTSEATVPCGTVDMKAAACVGYATGKQPKPSPACCSGLQQLAATVKTVDDKKNICRCLKNGVKAFAGVQDRLLSQIPTACNIKVGLPVSLNTNCETIH</sequence>
<dbReference type="InterPro" id="IPR000528">
    <property type="entry name" value="Plant_nsLTP"/>
</dbReference>
<keyword evidence="2" id="KW-0813">Transport</keyword>
<dbReference type="InterPro" id="IPR016140">
    <property type="entry name" value="Bifunc_inhib/LTP/seed_store"/>
</dbReference>
<dbReference type="SMART" id="SM00499">
    <property type="entry name" value="AAI"/>
    <property type="match status" value="2"/>
</dbReference>
<evidence type="ECO:0000256" key="2">
    <source>
        <dbReference type="RuleBase" id="RU000628"/>
    </source>
</evidence>
<keyword evidence="2" id="KW-0446">Lipid-binding</keyword>
<evidence type="ECO:0000259" key="3">
    <source>
        <dbReference type="SMART" id="SM00499"/>
    </source>
</evidence>
<dbReference type="CDD" id="cd01960">
    <property type="entry name" value="nsLTP1"/>
    <property type="match status" value="1"/>
</dbReference>
<dbReference type="PANTHER" id="PTHR33076">
    <property type="entry name" value="NON-SPECIFIC LIPID-TRANSFER PROTEIN 2-RELATED"/>
    <property type="match status" value="1"/>
</dbReference>
<reference evidence="4 5" key="1">
    <citation type="journal article" date="2018" name="PLoS Genet.">
        <title>Population sequencing reveals clonal diversity and ancestral inbreeding in the grapevine cultivar Chardonnay.</title>
        <authorList>
            <person name="Roach M.J."/>
            <person name="Johnson D.L."/>
            <person name="Bohlmann J."/>
            <person name="van Vuuren H.J."/>
            <person name="Jones S.J."/>
            <person name="Pretorius I.S."/>
            <person name="Schmidt S.A."/>
            <person name="Borneman A.R."/>
        </authorList>
    </citation>
    <scope>NUCLEOTIDE SEQUENCE [LARGE SCALE GENOMIC DNA]</scope>
    <source>
        <strain evidence="5">cv. Chardonnay</strain>
        <tissue evidence="4">Leaf</tissue>
    </source>
</reference>
<dbReference type="PROSITE" id="PS00597">
    <property type="entry name" value="PLANT_LTP"/>
    <property type="match status" value="1"/>
</dbReference>
<name>A0A438DZD1_VITVI</name>
<comment type="caution">
    <text evidence="4">The sequence shown here is derived from an EMBL/GenBank/DDBJ whole genome shotgun (WGS) entry which is preliminary data.</text>
</comment>
<dbReference type="EMBL" id="QGNW01001451">
    <property type="protein sequence ID" value="RVW40829.1"/>
    <property type="molecule type" value="Genomic_DNA"/>
</dbReference>
<dbReference type="Gene3D" id="1.10.110.10">
    <property type="entry name" value="Plant lipid-transfer and hydrophobic proteins"/>
    <property type="match status" value="2"/>
</dbReference>
<comment type="similarity">
    <text evidence="1 2">Belongs to the plant LTP family.</text>
</comment>
<dbReference type="SUPFAM" id="SSF47699">
    <property type="entry name" value="Bifunctional inhibitor/lipid-transfer protein/seed storage 2S albumin"/>
    <property type="match status" value="2"/>
</dbReference>
<feature type="domain" description="Bifunctional inhibitor/plant lipid transfer protein/seed storage helical" evidence="3">
    <location>
        <begin position="41"/>
        <end position="120"/>
    </location>
</feature>
<evidence type="ECO:0000313" key="4">
    <source>
        <dbReference type="EMBL" id="RVW40829.1"/>
    </source>
</evidence>
<feature type="domain" description="Bifunctional inhibitor/plant lipid transfer protein/seed storage helical" evidence="3">
    <location>
        <begin position="211"/>
        <end position="296"/>
    </location>
</feature>
<gene>
    <name evidence="4" type="primary">NLTPC_0</name>
    <name evidence="4" type="ORF">CK203_102614</name>
</gene>
<evidence type="ECO:0000256" key="1">
    <source>
        <dbReference type="ARBA" id="ARBA00009748"/>
    </source>
</evidence>
<dbReference type="Proteomes" id="UP000288805">
    <property type="component" value="Unassembled WGS sequence"/>
</dbReference>
<dbReference type="GO" id="GO:0008289">
    <property type="term" value="F:lipid binding"/>
    <property type="evidence" value="ECO:0007669"/>
    <property type="project" value="UniProtKB-KW"/>
</dbReference>
<evidence type="ECO:0000313" key="5">
    <source>
        <dbReference type="Proteomes" id="UP000288805"/>
    </source>
</evidence>
<accession>A0A438DZD1</accession>
<dbReference type="InterPro" id="IPR036312">
    <property type="entry name" value="Bifun_inhib/LTP/seed_sf"/>
</dbReference>
<organism evidence="4 5">
    <name type="scientific">Vitis vinifera</name>
    <name type="common">Grape</name>
    <dbReference type="NCBI Taxonomy" id="29760"/>
    <lineage>
        <taxon>Eukaryota</taxon>
        <taxon>Viridiplantae</taxon>
        <taxon>Streptophyta</taxon>
        <taxon>Embryophyta</taxon>
        <taxon>Tracheophyta</taxon>
        <taxon>Spermatophyta</taxon>
        <taxon>Magnoliopsida</taxon>
        <taxon>eudicotyledons</taxon>
        <taxon>Gunneridae</taxon>
        <taxon>Pentapetalae</taxon>
        <taxon>rosids</taxon>
        <taxon>Vitales</taxon>
        <taxon>Vitaceae</taxon>
        <taxon>Viteae</taxon>
        <taxon>Vitis</taxon>
    </lineage>
</organism>
<dbReference type="Pfam" id="PF00234">
    <property type="entry name" value="Tryp_alpha_amyl"/>
    <property type="match status" value="2"/>
</dbReference>
<proteinExistence type="inferred from homology"/>